<dbReference type="SMART" id="SM00850">
    <property type="entry name" value="LytTR"/>
    <property type="match status" value="1"/>
</dbReference>
<keyword evidence="4" id="KW-1185">Reference proteome</keyword>
<dbReference type="AlphaFoldDB" id="A0A1X7FYN9"/>
<dbReference type="Proteomes" id="UP000192934">
    <property type="component" value="Chromosome I"/>
</dbReference>
<dbReference type="InterPro" id="IPR046947">
    <property type="entry name" value="LytR-like"/>
</dbReference>
<protein>
    <submittedName>
        <fullName evidence="3">LytTr DNA-binding domain-containing protein</fullName>
    </submittedName>
</protein>
<feature type="transmembrane region" description="Helical" evidence="1">
    <location>
        <begin position="60"/>
        <end position="80"/>
    </location>
</feature>
<keyword evidence="3" id="KW-0238">DNA-binding</keyword>
<dbReference type="GO" id="GO:0003677">
    <property type="term" value="F:DNA binding"/>
    <property type="evidence" value="ECO:0007669"/>
    <property type="project" value="UniProtKB-KW"/>
</dbReference>
<dbReference type="GO" id="GO:0000156">
    <property type="term" value="F:phosphorelay response regulator activity"/>
    <property type="evidence" value="ECO:0007669"/>
    <property type="project" value="InterPro"/>
</dbReference>
<dbReference type="STRING" id="941907.SAMN06295910_0238"/>
<proteinExistence type="predicted"/>
<keyword evidence="1" id="KW-0472">Membrane</keyword>
<dbReference type="Pfam" id="PF04397">
    <property type="entry name" value="LytTR"/>
    <property type="match status" value="1"/>
</dbReference>
<organism evidence="3 4">
    <name type="scientific">Allosphingosinicella indica</name>
    <dbReference type="NCBI Taxonomy" id="941907"/>
    <lineage>
        <taxon>Bacteria</taxon>
        <taxon>Pseudomonadati</taxon>
        <taxon>Pseudomonadota</taxon>
        <taxon>Alphaproteobacteria</taxon>
        <taxon>Sphingomonadales</taxon>
        <taxon>Sphingomonadaceae</taxon>
        <taxon>Allosphingosinicella</taxon>
    </lineage>
</organism>
<dbReference type="OrthoDB" id="9781059at2"/>
<feature type="transmembrane region" description="Helical" evidence="1">
    <location>
        <begin position="92"/>
        <end position="113"/>
    </location>
</feature>
<dbReference type="PROSITE" id="PS50930">
    <property type="entry name" value="HTH_LYTTR"/>
    <property type="match status" value="1"/>
</dbReference>
<reference evidence="4" key="1">
    <citation type="submission" date="2017-04" db="EMBL/GenBank/DDBJ databases">
        <authorList>
            <person name="Varghese N."/>
            <person name="Submissions S."/>
        </authorList>
    </citation>
    <scope>NUCLEOTIDE SEQUENCE [LARGE SCALE GENOMIC DNA]</scope>
    <source>
        <strain evidence="4">Dd16</strain>
    </source>
</reference>
<dbReference type="PANTHER" id="PTHR37299:SF1">
    <property type="entry name" value="STAGE 0 SPORULATION PROTEIN A HOMOLOG"/>
    <property type="match status" value="1"/>
</dbReference>
<dbReference type="Gene3D" id="2.40.50.1020">
    <property type="entry name" value="LytTr DNA-binding domain"/>
    <property type="match status" value="1"/>
</dbReference>
<evidence type="ECO:0000313" key="4">
    <source>
        <dbReference type="Proteomes" id="UP000192934"/>
    </source>
</evidence>
<dbReference type="PANTHER" id="PTHR37299">
    <property type="entry name" value="TRANSCRIPTIONAL REGULATOR-RELATED"/>
    <property type="match status" value="1"/>
</dbReference>
<dbReference type="EMBL" id="LT840185">
    <property type="protein sequence ID" value="SMF61254.1"/>
    <property type="molecule type" value="Genomic_DNA"/>
</dbReference>
<accession>A0A1X7FYN9</accession>
<dbReference type="InterPro" id="IPR007492">
    <property type="entry name" value="LytTR_DNA-bd_dom"/>
</dbReference>
<name>A0A1X7FYN9_9SPHN</name>
<feature type="domain" description="HTH LytTR-type" evidence="2">
    <location>
        <begin position="180"/>
        <end position="284"/>
    </location>
</feature>
<evidence type="ECO:0000313" key="3">
    <source>
        <dbReference type="EMBL" id="SMF61254.1"/>
    </source>
</evidence>
<dbReference type="RefSeq" id="WP_085217144.1">
    <property type="nucleotide sequence ID" value="NZ_LT840185.1"/>
</dbReference>
<evidence type="ECO:0000259" key="2">
    <source>
        <dbReference type="PROSITE" id="PS50930"/>
    </source>
</evidence>
<keyword evidence="1" id="KW-1133">Transmembrane helix</keyword>
<evidence type="ECO:0000256" key="1">
    <source>
        <dbReference type="SAM" id="Phobius"/>
    </source>
</evidence>
<sequence>MGGEECATTQPTISPDTSALIRASLGVFVACTLAAFLFAAQNWVVGGPYGSLVWPRNLTIALVQWWAWALLAPAILLFVARRSLLPLSPVTIALYVALFVATLALHLLIVTLAERTLDRVTPGEPLRLTASNLLRKRWAIDFAILAGLVALGHALAFRALWQRQSAATETAIAASPPGRIAVQKGDRTILVETGRIDWVEAAGNYAILHSGGEEYMLRATLGRLETGLAPQLVRASRSALVAPHAVAATRNPTRNGDLTLVLKSGREVKLTRKHRRALIERLPAAL</sequence>
<gene>
    <name evidence="3" type="ORF">SAMN06295910_0238</name>
</gene>
<feature type="transmembrane region" description="Helical" evidence="1">
    <location>
        <begin position="20"/>
        <end position="40"/>
    </location>
</feature>
<keyword evidence="1" id="KW-0812">Transmembrane</keyword>
<feature type="transmembrane region" description="Helical" evidence="1">
    <location>
        <begin position="138"/>
        <end position="157"/>
    </location>
</feature>